<dbReference type="STRING" id="1073328.SAMN05216294_0088"/>
<keyword evidence="3" id="KW-0675">Receptor</keyword>
<proteinExistence type="predicted"/>
<dbReference type="PANTHER" id="PTHR43739:SF5">
    <property type="entry name" value="EXO-ALPHA-SIALIDASE"/>
    <property type="match status" value="1"/>
</dbReference>
<dbReference type="EMBL" id="FNMY01000002">
    <property type="protein sequence ID" value="SDW71219.1"/>
    <property type="molecule type" value="Genomic_DNA"/>
</dbReference>
<keyword evidence="2" id="KW-0732">Signal</keyword>
<dbReference type="GO" id="GO:0010411">
    <property type="term" value="P:xyloglucan metabolic process"/>
    <property type="evidence" value="ECO:0007669"/>
    <property type="project" value="TreeGrafter"/>
</dbReference>
<dbReference type="RefSeq" id="WP_090291587.1">
    <property type="nucleotide sequence ID" value="NZ_FNKI01000001.1"/>
</dbReference>
<keyword evidence="1" id="KW-0175">Coiled coil</keyword>
<reference evidence="4" key="1">
    <citation type="submission" date="2016-10" db="EMBL/GenBank/DDBJ databases">
        <authorList>
            <person name="Varghese N."/>
            <person name="Submissions S."/>
        </authorList>
    </citation>
    <scope>NUCLEOTIDE SEQUENCE [LARGE SCALE GENOMIC DNA]</scope>
    <source>
        <strain evidence="4">DSM 25030</strain>
    </source>
</reference>
<dbReference type="CDD" id="cd15482">
    <property type="entry name" value="Sialidase_non-viral"/>
    <property type="match status" value="3"/>
</dbReference>
<dbReference type="InterPro" id="IPR015943">
    <property type="entry name" value="WD40/YVTN_repeat-like_dom_sf"/>
</dbReference>
<dbReference type="SUPFAM" id="SSF50939">
    <property type="entry name" value="Sialidases"/>
    <property type="match status" value="1"/>
</dbReference>
<dbReference type="Gene3D" id="2.130.10.10">
    <property type="entry name" value="YVTN repeat-like/Quinoprotein amine dehydrogenase"/>
    <property type="match status" value="4"/>
</dbReference>
<dbReference type="PANTHER" id="PTHR43739">
    <property type="entry name" value="XYLOGLUCANASE (EUROFUNG)"/>
    <property type="match status" value="1"/>
</dbReference>
<evidence type="ECO:0000256" key="2">
    <source>
        <dbReference type="SAM" id="SignalP"/>
    </source>
</evidence>
<dbReference type="OrthoDB" id="9757809at2"/>
<evidence type="ECO:0000256" key="1">
    <source>
        <dbReference type="SAM" id="Coils"/>
    </source>
</evidence>
<feature type="signal peptide" evidence="2">
    <location>
        <begin position="1"/>
        <end position="20"/>
    </location>
</feature>
<name>A0A1H2VTP4_9FLAO</name>
<dbReference type="Proteomes" id="UP000199592">
    <property type="component" value="Unassembled WGS sequence"/>
</dbReference>
<feature type="coiled-coil region" evidence="1">
    <location>
        <begin position="939"/>
        <end position="966"/>
    </location>
</feature>
<protein>
    <submittedName>
        <fullName evidence="3">Sortilin, neurotensin receptor 3</fullName>
    </submittedName>
</protein>
<evidence type="ECO:0000313" key="4">
    <source>
        <dbReference type="Proteomes" id="UP000199592"/>
    </source>
</evidence>
<dbReference type="SUPFAM" id="SSF110296">
    <property type="entry name" value="Oligoxyloglucan reducing end-specific cellobiohydrolase"/>
    <property type="match status" value="1"/>
</dbReference>
<dbReference type="AlphaFoldDB" id="A0A1H2VTP4"/>
<dbReference type="InterPro" id="IPR052025">
    <property type="entry name" value="Xyloglucanase_GH74"/>
</dbReference>
<feature type="chain" id="PRO_5011547073" evidence="2">
    <location>
        <begin position="21"/>
        <end position="1044"/>
    </location>
</feature>
<sequence length="1044" mass="116779">MTNRFLILALTVLCIFPAHAQRKKNKTTSQYDQSLYSGMEWRMVGPHRGGRAGTVTGVADDPNLYYMGTAGGGVWKSTDAGSSWECISDGYFGGSIGAVAVAESDPNIIYVGEGEQTLRGNVSSGHGLWKSYDAGETWQFIGLEDSEHIARVRIHPKNPDIVYVAVIGNLWKPNETRGVYRSTDGGKNWEKILYISDKAGAGDLILDPNNSRIMYAATWEMKRNGYRMDSGGPDSRMFKSTDGGDTWKDISENSGLPGFPWGIVGLTVSPINSDRVFAIIEAEEGGVYRSDDAGKTWQKVNTNRGLRQRAWYYSRIYADTQNIDKVWVMNVSYGVSTDGGKTFTLKNAPHGDHHDLWIDPNNNQRMVIADDGGAQISNDGGNNWSTMYNQPTAQFYRIATDSIFPYRIYGAQQDNTALRIAHRTSGAAITEDDWEPTAGGESAHLAPDPKNNQLVYGGTYKGYMNRLDHTTGQTISTNVWPDNPAGSGAEIMKYRFNWNYPVTFSRHDSNVLYAGSNYLHASTDGGQSWKNISPDLTRSIPETIMSSGGPITQDNTGAEFYSNIFVISESILEKGVIWTGSDDGMIHVTRDNGTTWEDVTPPASMSPKLNMINCIDPSPFDPGTVYVAATSYKFGDYTPYLYKTEDYGKTWKLITNGIKDNYYTRAIRSDKTRKGLLYAGTEWGMYVSFDDGDNWTPFQLNLPVTAIRDLHVRDNDLIAATHGRSFWMIDDLTPLHQLSDEVSQSDFYLYKPDMAYRMHQSGGWRAPDTKLVGENHPDGAIINYYIKDLKDSDVVELDILETDGSVIQSFSNKAKPVKLDPSSTQKLKVKSGGNRFVWNTRYPGFKEFDGMVYYSSPNVGPKAVPGNYKVRLTVNGSSIEETFSIVKDPRIEMSQSDYQAQFDFLIKVRDQVTRANSAIINIRNIKKDLAYLKEKTKGNAEIQKMADEFETELSVIENNIHMTKNQSRQDPLNFGIRINNRIAFLLADSQRGDQKPTKQAQEFFVEVTKELDKEINDLNSLVKAKAGMINEKVDQNQIKLISME</sequence>
<gene>
    <name evidence="3" type="ORF">SAMN04487892_2204</name>
</gene>
<dbReference type="Pfam" id="PF02012">
    <property type="entry name" value="BNR"/>
    <property type="match status" value="1"/>
</dbReference>
<keyword evidence="4" id="KW-1185">Reference proteome</keyword>
<evidence type="ECO:0000313" key="3">
    <source>
        <dbReference type="EMBL" id="SDW71219.1"/>
    </source>
</evidence>
<dbReference type="InterPro" id="IPR002860">
    <property type="entry name" value="BNR_rpt"/>
</dbReference>
<dbReference type="InterPro" id="IPR036278">
    <property type="entry name" value="Sialidase_sf"/>
</dbReference>
<accession>A0A1H2VTP4</accession>
<organism evidence="3 4">
    <name type="scientific">Flagellimonas zhangzhouensis</name>
    <dbReference type="NCBI Taxonomy" id="1073328"/>
    <lineage>
        <taxon>Bacteria</taxon>
        <taxon>Pseudomonadati</taxon>
        <taxon>Bacteroidota</taxon>
        <taxon>Flavobacteriia</taxon>
        <taxon>Flavobacteriales</taxon>
        <taxon>Flavobacteriaceae</taxon>
        <taxon>Flagellimonas</taxon>
    </lineage>
</organism>